<name>A0A9N9HC14_9GLOM</name>
<protein>
    <submittedName>
        <fullName evidence="1">8279_t:CDS:1</fullName>
    </submittedName>
</protein>
<organism evidence="1 2">
    <name type="scientific">Dentiscutata erythropus</name>
    <dbReference type="NCBI Taxonomy" id="1348616"/>
    <lineage>
        <taxon>Eukaryota</taxon>
        <taxon>Fungi</taxon>
        <taxon>Fungi incertae sedis</taxon>
        <taxon>Mucoromycota</taxon>
        <taxon>Glomeromycotina</taxon>
        <taxon>Glomeromycetes</taxon>
        <taxon>Diversisporales</taxon>
        <taxon>Gigasporaceae</taxon>
        <taxon>Dentiscutata</taxon>
    </lineage>
</organism>
<keyword evidence="2" id="KW-1185">Reference proteome</keyword>
<sequence>THCMEVTVAEITRQFCTWNLFAQQNGDIKTSQGGFDFNVGG</sequence>
<evidence type="ECO:0000313" key="1">
    <source>
        <dbReference type="EMBL" id="CAG8668691.1"/>
    </source>
</evidence>
<comment type="caution">
    <text evidence="1">The sequence shown here is derived from an EMBL/GenBank/DDBJ whole genome shotgun (WGS) entry which is preliminary data.</text>
</comment>
<reference evidence="1" key="1">
    <citation type="submission" date="2021-06" db="EMBL/GenBank/DDBJ databases">
        <authorList>
            <person name="Kallberg Y."/>
            <person name="Tangrot J."/>
            <person name="Rosling A."/>
        </authorList>
    </citation>
    <scope>NUCLEOTIDE SEQUENCE</scope>
    <source>
        <strain evidence="1">MA453B</strain>
    </source>
</reference>
<dbReference type="AlphaFoldDB" id="A0A9N9HC14"/>
<gene>
    <name evidence="1" type="ORF">DERYTH_LOCUS11110</name>
</gene>
<dbReference type="EMBL" id="CAJVPY010006755">
    <property type="protein sequence ID" value="CAG8668691.1"/>
    <property type="molecule type" value="Genomic_DNA"/>
</dbReference>
<proteinExistence type="predicted"/>
<dbReference type="OrthoDB" id="88517at2759"/>
<accession>A0A9N9HC14</accession>
<evidence type="ECO:0000313" key="2">
    <source>
        <dbReference type="Proteomes" id="UP000789405"/>
    </source>
</evidence>
<dbReference type="Proteomes" id="UP000789405">
    <property type="component" value="Unassembled WGS sequence"/>
</dbReference>
<feature type="non-terminal residue" evidence="1">
    <location>
        <position position="1"/>
    </location>
</feature>